<comment type="caution">
    <text evidence="1">The sequence shown here is derived from an EMBL/GenBank/DDBJ whole genome shotgun (WGS) entry which is preliminary data.</text>
</comment>
<proteinExistence type="predicted"/>
<keyword evidence="2" id="KW-1185">Reference proteome</keyword>
<name>A0AAD9KSQ3_RIDPI</name>
<evidence type="ECO:0008006" key="3">
    <source>
        <dbReference type="Google" id="ProtNLM"/>
    </source>
</evidence>
<protein>
    <recommendedName>
        <fullName evidence="3">Carboxypeptidase regulatory-like domain-containing protein</fullName>
    </recommendedName>
</protein>
<dbReference type="EMBL" id="JAODUO010000651">
    <property type="protein sequence ID" value="KAK2176612.1"/>
    <property type="molecule type" value="Genomic_DNA"/>
</dbReference>
<dbReference type="AlphaFoldDB" id="A0AAD9KSQ3"/>
<evidence type="ECO:0000313" key="2">
    <source>
        <dbReference type="Proteomes" id="UP001209878"/>
    </source>
</evidence>
<accession>A0AAD9KSQ3</accession>
<dbReference type="Pfam" id="PF13620">
    <property type="entry name" value="CarboxypepD_reg"/>
    <property type="match status" value="1"/>
</dbReference>
<sequence length="258" mass="28415">MKHCNNSFTRSIVNVHTTGFFPTADCSRTCPPGGHLDSDCSVCQCGSDVIEGRVTDRQTSLPLADVNIFTVGREWSAATVSGRDGRFTLSGVCVSGPRLTARKDGYESASQEYVVIAGSSVSVVIYKLGEYVISVVTYKLGEYVISVVMYKLGEYVISVVTYKLGEYVISVVTYKLGEYVISVVMYKLGEYVISVVMYKLGEYVISVVTYKLGEYVISVVTYKLGEYVISVVTYKLGEYFISVVTYKLGECFVNAFTN</sequence>
<dbReference type="Proteomes" id="UP001209878">
    <property type="component" value="Unassembled WGS sequence"/>
</dbReference>
<gene>
    <name evidence="1" type="ORF">NP493_652g03024</name>
</gene>
<dbReference type="SUPFAM" id="SSF49464">
    <property type="entry name" value="Carboxypeptidase regulatory domain-like"/>
    <property type="match status" value="1"/>
</dbReference>
<reference evidence="1" key="1">
    <citation type="journal article" date="2023" name="Mol. Biol. Evol.">
        <title>Third-Generation Sequencing Reveals the Adaptive Role of the Epigenome in Three Deep-Sea Polychaetes.</title>
        <authorList>
            <person name="Perez M."/>
            <person name="Aroh O."/>
            <person name="Sun Y."/>
            <person name="Lan Y."/>
            <person name="Juniper S.K."/>
            <person name="Young C.R."/>
            <person name="Angers B."/>
            <person name="Qian P.Y."/>
        </authorList>
    </citation>
    <scope>NUCLEOTIDE SEQUENCE</scope>
    <source>
        <strain evidence="1">R07B-5</strain>
    </source>
</reference>
<dbReference type="Gene3D" id="2.60.40.1120">
    <property type="entry name" value="Carboxypeptidase-like, regulatory domain"/>
    <property type="match status" value="1"/>
</dbReference>
<evidence type="ECO:0000313" key="1">
    <source>
        <dbReference type="EMBL" id="KAK2176612.1"/>
    </source>
</evidence>
<organism evidence="1 2">
    <name type="scientific">Ridgeia piscesae</name>
    <name type="common">Tubeworm</name>
    <dbReference type="NCBI Taxonomy" id="27915"/>
    <lineage>
        <taxon>Eukaryota</taxon>
        <taxon>Metazoa</taxon>
        <taxon>Spiralia</taxon>
        <taxon>Lophotrochozoa</taxon>
        <taxon>Annelida</taxon>
        <taxon>Polychaeta</taxon>
        <taxon>Sedentaria</taxon>
        <taxon>Canalipalpata</taxon>
        <taxon>Sabellida</taxon>
        <taxon>Siboglinidae</taxon>
        <taxon>Ridgeia</taxon>
    </lineage>
</organism>
<dbReference type="InterPro" id="IPR008969">
    <property type="entry name" value="CarboxyPept-like_regulatory"/>
</dbReference>